<dbReference type="Proteomes" id="UP000284842">
    <property type="component" value="Unassembled WGS sequence"/>
</dbReference>
<dbReference type="OrthoDB" id="5803672at2759"/>
<keyword evidence="1" id="KW-0732">Signal</keyword>
<evidence type="ECO:0000313" key="2">
    <source>
        <dbReference type="EMBL" id="PPQ99979.1"/>
    </source>
</evidence>
<dbReference type="STRING" id="181874.A0A409YAF9"/>
<accession>A0A409YAF9</accession>
<keyword evidence="3" id="KW-1185">Reference proteome</keyword>
<organism evidence="2 3">
    <name type="scientific">Panaeolus cyanescens</name>
    <dbReference type="NCBI Taxonomy" id="181874"/>
    <lineage>
        <taxon>Eukaryota</taxon>
        <taxon>Fungi</taxon>
        <taxon>Dikarya</taxon>
        <taxon>Basidiomycota</taxon>
        <taxon>Agaricomycotina</taxon>
        <taxon>Agaricomycetes</taxon>
        <taxon>Agaricomycetidae</taxon>
        <taxon>Agaricales</taxon>
        <taxon>Agaricineae</taxon>
        <taxon>Galeropsidaceae</taxon>
        <taxon>Panaeolus</taxon>
    </lineage>
</organism>
<dbReference type="InParanoid" id="A0A409YAF9"/>
<feature type="chain" id="PRO_5019270842" evidence="1">
    <location>
        <begin position="23"/>
        <end position="370"/>
    </location>
</feature>
<protein>
    <submittedName>
        <fullName evidence="2">Uncharacterized protein</fullName>
    </submittedName>
</protein>
<evidence type="ECO:0000313" key="3">
    <source>
        <dbReference type="Proteomes" id="UP000284842"/>
    </source>
</evidence>
<comment type="caution">
    <text evidence="2">The sequence shown here is derived from an EMBL/GenBank/DDBJ whole genome shotgun (WGS) entry which is preliminary data.</text>
</comment>
<reference evidence="2 3" key="1">
    <citation type="journal article" date="2018" name="Evol. Lett.">
        <title>Horizontal gene cluster transfer increased hallucinogenic mushroom diversity.</title>
        <authorList>
            <person name="Reynolds H.T."/>
            <person name="Vijayakumar V."/>
            <person name="Gluck-Thaler E."/>
            <person name="Korotkin H.B."/>
            <person name="Matheny P.B."/>
            <person name="Slot J.C."/>
        </authorList>
    </citation>
    <scope>NUCLEOTIDE SEQUENCE [LARGE SCALE GENOMIC DNA]</scope>
    <source>
        <strain evidence="2 3">2629</strain>
    </source>
</reference>
<dbReference type="AlphaFoldDB" id="A0A409YAF9"/>
<feature type="signal peptide" evidence="1">
    <location>
        <begin position="1"/>
        <end position="22"/>
    </location>
</feature>
<evidence type="ECO:0000256" key="1">
    <source>
        <dbReference type="SAM" id="SignalP"/>
    </source>
</evidence>
<name>A0A409YAF9_9AGAR</name>
<dbReference type="EMBL" id="NHTK01001340">
    <property type="protein sequence ID" value="PPQ99979.1"/>
    <property type="molecule type" value="Genomic_DNA"/>
</dbReference>
<proteinExistence type="predicted"/>
<gene>
    <name evidence="2" type="ORF">CVT24_009558</name>
</gene>
<sequence>MAQFKSLVTLTFLAVAVPLCNGIAITCTTTTTTLEALINCLNAYTVPENAYSCTGYSTAQPQISPTNELFGWSLAVNNLLNAAGSCSLPAGSTISGSYQVTDFLDTASGRRYCVLSEKDYVTVGSSNRFSRGWGTFVAPRDVTAATLTVHHSSPHPFADTNTPQQAAAIFRRTNSRSLLIAGRHRDALSAIFAPSPCAINSCVSSSYTKTDPAHEIGEPFHIAMSVVRNWQNAQTGGCPSATCGYVQWHGKGSSSCAADNVFMSSGLATGSCYSSSSLPINRIKAQLNSVFPTGTHATPADDPVCTLTATRNLFGRIVNNVPAASVCTTAASSSGCGGANFGQFVHIEQESAYRNSVNYNNWANVITNAF</sequence>